<accession>A0A2K1X2N4</accession>
<dbReference type="AlphaFoldDB" id="A0A2K1X2N4"/>
<proteinExistence type="predicted"/>
<gene>
    <name evidence="1" type="ORF">POPTR_017G033700</name>
</gene>
<name>A0A2K1X2N4_POPTR</name>
<evidence type="ECO:0000313" key="2">
    <source>
        <dbReference type="Proteomes" id="UP000006729"/>
    </source>
</evidence>
<protein>
    <submittedName>
        <fullName evidence="1">Uncharacterized protein</fullName>
    </submittedName>
</protein>
<reference evidence="1 2" key="1">
    <citation type="journal article" date="2006" name="Science">
        <title>The genome of black cottonwood, Populus trichocarpa (Torr. &amp; Gray).</title>
        <authorList>
            <person name="Tuskan G.A."/>
            <person name="Difazio S."/>
            <person name="Jansson S."/>
            <person name="Bohlmann J."/>
            <person name="Grigoriev I."/>
            <person name="Hellsten U."/>
            <person name="Putnam N."/>
            <person name="Ralph S."/>
            <person name="Rombauts S."/>
            <person name="Salamov A."/>
            <person name="Schein J."/>
            <person name="Sterck L."/>
            <person name="Aerts A."/>
            <person name="Bhalerao R.R."/>
            <person name="Bhalerao R.P."/>
            <person name="Blaudez D."/>
            <person name="Boerjan W."/>
            <person name="Brun A."/>
            <person name="Brunner A."/>
            <person name="Busov V."/>
            <person name="Campbell M."/>
            <person name="Carlson J."/>
            <person name="Chalot M."/>
            <person name="Chapman J."/>
            <person name="Chen G.L."/>
            <person name="Cooper D."/>
            <person name="Coutinho P.M."/>
            <person name="Couturier J."/>
            <person name="Covert S."/>
            <person name="Cronk Q."/>
            <person name="Cunningham R."/>
            <person name="Davis J."/>
            <person name="Degroeve S."/>
            <person name="Dejardin A."/>
            <person name="Depamphilis C."/>
            <person name="Detter J."/>
            <person name="Dirks B."/>
            <person name="Dubchak I."/>
            <person name="Duplessis S."/>
            <person name="Ehlting J."/>
            <person name="Ellis B."/>
            <person name="Gendler K."/>
            <person name="Goodstein D."/>
            <person name="Gribskov M."/>
            <person name="Grimwood J."/>
            <person name="Groover A."/>
            <person name="Gunter L."/>
            <person name="Hamberger B."/>
            <person name="Heinze B."/>
            <person name="Helariutta Y."/>
            <person name="Henrissat B."/>
            <person name="Holligan D."/>
            <person name="Holt R."/>
            <person name="Huang W."/>
            <person name="Islam-Faridi N."/>
            <person name="Jones S."/>
            <person name="Jones-Rhoades M."/>
            <person name="Jorgensen R."/>
            <person name="Joshi C."/>
            <person name="Kangasjarvi J."/>
            <person name="Karlsson J."/>
            <person name="Kelleher C."/>
            <person name="Kirkpatrick R."/>
            <person name="Kirst M."/>
            <person name="Kohler A."/>
            <person name="Kalluri U."/>
            <person name="Larimer F."/>
            <person name="Leebens-Mack J."/>
            <person name="Leple J.C."/>
            <person name="Locascio P."/>
            <person name="Lou Y."/>
            <person name="Lucas S."/>
            <person name="Martin F."/>
            <person name="Montanini B."/>
            <person name="Napoli C."/>
            <person name="Nelson D.R."/>
            <person name="Nelson C."/>
            <person name="Nieminen K."/>
            <person name="Nilsson O."/>
            <person name="Pereda V."/>
            <person name="Peter G."/>
            <person name="Philippe R."/>
            <person name="Pilate G."/>
            <person name="Poliakov A."/>
            <person name="Razumovskaya J."/>
            <person name="Richardson P."/>
            <person name="Rinaldi C."/>
            <person name="Ritland K."/>
            <person name="Rouze P."/>
            <person name="Ryaboy D."/>
            <person name="Schmutz J."/>
            <person name="Schrader J."/>
            <person name="Segerman B."/>
            <person name="Shin H."/>
            <person name="Siddiqui A."/>
            <person name="Sterky F."/>
            <person name="Terry A."/>
            <person name="Tsai C.J."/>
            <person name="Uberbacher E."/>
            <person name="Unneberg P."/>
            <person name="Vahala J."/>
            <person name="Wall K."/>
            <person name="Wessler S."/>
            <person name="Yang G."/>
            <person name="Yin T."/>
            <person name="Douglas C."/>
            <person name="Marra M."/>
            <person name="Sandberg G."/>
            <person name="Van de Peer Y."/>
            <person name="Rokhsar D."/>
        </authorList>
    </citation>
    <scope>NUCLEOTIDE SEQUENCE [LARGE SCALE GENOMIC DNA]</scope>
    <source>
        <strain evidence="2">cv. Nisqually</strain>
    </source>
</reference>
<keyword evidence="2" id="KW-1185">Reference proteome</keyword>
<dbReference type="Proteomes" id="UP000006729">
    <property type="component" value="Chromosome 17"/>
</dbReference>
<evidence type="ECO:0000313" key="1">
    <source>
        <dbReference type="EMBL" id="PNS95028.1"/>
    </source>
</evidence>
<organism evidence="1 2">
    <name type="scientific">Populus trichocarpa</name>
    <name type="common">Western balsam poplar</name>
    <name type="synonym">Populus balsamifera subsp. trichocarpa</name>
    <dbReference type="NCBI Taxonomy" id="3694"/>
    <lineage>
        <taxon>Eukaryota</taxon>
        <taxon>Viridiplantae</taxon>
        <taxon>Streptophyta</taxon>
        <taxon>Embryophyta</taxon>
        <taxon>Tracheophyta</taxon>
        <taxon>Spermatophyta</taxon>
        <taxon>Magnoliopsida</taxon>
        <taxon>eudicotyledons</taxon>
        <taxon>Gunneridae</taxon>
        <taxon>Pentapetalae</taxon>
        <taxon>rosids</taxon>
        <taxon>fabids</taxon>
        <taxon>Malpighiales</taxon>
        <taxon>Salicaceae</taxon>
        <taxon>Saliceae</taxon>
        <taxon>Populus</taxon>
    </lineage>
</organism>
<sequence>MQGSIIQVSTVIQQSSPCNWVFKEEPAEHHPRDYGQVKPQLKLELGMTCLDCSPSLGTGSTASNFHF</sequence>
<dbReference type="EMBL" id="CM009306">
    <property type="protein sequence ID" value="PNS95028.1"/>
    <property type="molecule type" value="Genomic_DNA"/>
</dbReference>
<dbReference type="InParanoid" id="A0A2K1X2N4"/>